<reference evidence="2" key="1">
    <citation type="submission" date="2021-04" db="EMBL/GenBank/DDBJ databases">
        <authorList>
            <person name="Chebbi M.A.C M."/>
        </authorList>
    </citation>
    <scope>NUCLEOTIDE SEQUENCE</scope>
</reference>
<protein>
    <submittedName>
        <fullName evidence="2">Similar to ZBED1: E3 SUMO-protein ligase ZBED1 (Homo sapiens)</fullName>
    </submittedName>
</protein>
<dbReference type="GO" id="GO:0006357">
    <property type="term" value="P:regulation of transcription by RNA polymerase II"/>
    <property type="evidence" value="ECO:0007669"/>
    <property type="project" value="TreeGrafter"/>
</dbReference>
<keyword evidence="3" id="KW-1185">Reference proteome</keyword>
<feature type="domain" description="HAT C-terminal dimerisation" evidence="1">
    <location>
        <begin position="253"/>
        <end position="305"/>
    </location>
</feature>
<gene>
    <name evidence="2" type="ORF">HICCMSTLAB_LOCUS1381</name>
</gene>
<proteinExistence type="predicted"/>
<evidence type="ECO:0000313" key="2">
    <source>
        <dbReference type="EMBL" id="CAG5075227.1"/>
    </source>
</evidence>
<accession>A0A8J2ECB0</accession>
<dbReference type="Pfam" id="PF05699">
    <property type="entry name" value="Dimer_Tnp_hAT"/>
    <property type="match status" value="1"/>
</dbReference>
<dbReference type="InterPro" id="IPR052717">
    <property type="entry name" value="Vacuolar_transposase_reg"/>
</dbReference>
<dbReference type="OrthoDB" id="7696101at2759"/>
<dbReference type="GO" id="GO:0046983">
    <property type="term" value="F:protein dimerization activity"/>
    <property type="evidence" value="ECO:0007669"/>
    <property type="project" value="InterPro"/>
</dbReference>
<dbReference type="Proteomes" id="UP000786811">
    <property type="component" value="Unassembled WGS sequence"/>
</dbReference>
<dbReference type="InterPro" id="IPR008906">
    <property type="entry name" value="HATC_C_dom"/>
</dbReference>
<keyword evidence="2" id="KW-0436">Ligase</keyword>
<dbReference type="PANTHER" id="PTHR46169:SF15">
    <property type="entry name" value="INNER CENTROMERE PROTEIN A-LIKE ISOFORM X1-RELATED"/>
    <property type="match status" value="1"/>
</dbReference>
<dbReference type="InterPro" id="IPR012337">
    <property type="entry name" value="RNaseH-like_sf"/>
</dbReference>
<organism evidence="2 3">
    <name type="scientific">Cotesia congregata</name>
    <name type="common">Parasitoid wasp</name>
    <name type="synonym">Apanteles congregatus</name>
    <dbReference type="NCBI Taxonomy" id="51543"/>
    <lineage>
        <taxon>Eukaryota</taxon>
        <taxon>Metazoa</taxon>
        <taxon>Ecdysozoa</taxon>
        <taxon>Arthropoda</taxon>
        <taxon>Hexapoda</taxon>
        <taxon>Insecta</taxon>
        <taxon>Pterygota</taxon>
        <taxon>Neoptera</taxon>
        <taxon>Endopterygota</taxon>
        <taxon>Hymenoptera</taxon>
        <taxon>Apocrita</taxon>
        <taxon>Ichneumonoidea</taxon>
        <taxon>Braconidae</taxon>
        <taxon>Microgastrinae</taxon>
        <taxon>Cotesia</taxon>
    </lineage>
</organism>
<dbReference type="EMBL" id="CAJNRD030001116">
    <property type="protein sequence ID" value="CAG5075227.1"/>
    <property type="molecule type" value="Genomic_DNA"/>
</dbReference>
<evidence type="ECO:0000259" key="1">
    <source>
        <dbReference type="Pfam" id="PF05699"/>
    </source>
</evidence>
<dbReference type="GO" id="GO:0016874">
    <property type="term" value="F:ligase activity"/>
    <property type="evidence" value="ECO:0007669"/>
    <property type="project" value="UniProtKB-KW"/>
</dbReference>
<name>A0A8J2ECB0_COTCN</name>
<dbReference type="GO" id="GO:0005634">
    <property type="term" value="C:nucleus"/>
    <property type="evidence" value="ECO:0007669"/>
    <property type="project" value="TreeGrafter"/>
</dbReference>
<comment type="caution">
    <text evidence="2">The sequence shown here is derived from an EMBL/GenBank/DDBJ whole genome shotgun (WGS) entry which is preliminary data.</text>
</comment>
<evidence type="ECO:0000313" key="3">
    <source>
        <dbReference type="Proteomes" id="UP000786811"/>
    </source>
</evidence>
<dbReference type="SUPFAM" id="SSF53098">
    <property type="entry name" value="Ribonuclease H-like"/>
    <property type="match status" value="1"/>
</dbReference>
<sequence>MTSGSFVGASAGRLRYTRCSGFILASWIESLNQRSTLVPLPRALASVQVQHFDLFKASKLAGVQRLQCYLQLEDYVYPVTSKCASPLPLLSHEEIAILKDIVDVMQIIAKVITEISGDTYLTCSIIIPIVACMKNTIRQRVPTTSIGAEFKEAIIYQIEKRFNDIESFEILCISTILDPRFKKIHFQKAMSASHAIDTINRKMKSAVSPDPIQLQLQLRTENNNLKNDIWNYHDDLVKKTGAAKNSTDGLTFELKQYLSQPVISRTEDPLKHWNLLQPSYPNLYNVAIEYLCVVGTSVPSERLLSFFDDWKY</sequence>
<dbReference type="PANTHER" id="PTHR46169">
    <property type="entry name" value="DNA REPLICATION-RELATED ELEMENT FACTOR, ISOFORM A"/>
    <property type="match status" value="1"/>
</dbReference>
<dbReference type="AlphaFoldDB" id="A0A8J2ECB0"/>